<dbReference type="InterPro" id="IPR000595">
    <property type="entry name" value="cNMP-bd_dom"/>
</dbReference>
<dbReference type="PROSITE" id="PS50042">
    <property type="entry name" value="CNMP_BINDING_3"/>
    <property type="match status" value="1"/>
</dbReference>
<dbReference type="Gene3D" id="2.60.120.10">
    <property type="entry name" value="Jelly Rolls"/>
    <property type="match status" value="1"/>
</dbReference>
<dbReference type="Proteomes" id="UP001500683">
    <property type="component" value="Unassembled WGS sequence"/>
</dbReference>
<dbReference type="PROSITE" id="PS00888">
    <property type="entry name" value="CNMP_BINDING_1"/>
    <property type="match status" value="1"/>
</dbReference>
<evidence type="ECO:0000259" key="7">
    <source>
        <dbReference type="PROSITE" id="PS50109"/>
    </source>
</evidence>
<dbReference type="SMART" id="SM00100">
    <property type="entry name" value="cNMP"/>
    <property type="match status" value="1"/>
</dbReference>
<gene>
    <name evidence="8" type="ORF">GCM10022214_63590</name>
</gene>
<dbReference type="SUPFAM" id="SSF55874">
    <property type="entry name" value="ATPase domain of HSP90 chaperone/DNA topoisomerase II/histidine kinase"/>
    <property type="match status" value="1"/>
</dbReference>
<dbReference type="GO" id="GO:0005524">
    <property type="term" value="F:ATP binding"/>
    <property type="evidence" value="ECO:0007669"/>
    <property type="project" value="UniProtKB-KW"/>
</dbReference>
<dbReference type="SMART" id="SM00387">
    <property type="entry name" value="HATPase_c"/>
    <property type="match status" value="1"/>
</dbReference>
<feature type="domain" description="Histidine kinase" evidence="7">
    <location>
        <begin position="309"/>
        <end position="475"/>
    </location>
</feature>
<dbReference type="InterPro" id="IPR005467">
    <property type="entry name" value="His_kinase_dom"/>
</dbReference>
<comment type="catalytic activity">
    <reaction evidence="1">
        <text>ATP + protein L-histidine = ADP + protein N-phospho-L-histidine.</text>
        <dbReference type="EC" id="2.7.13.3"/>
    </reaction>
</comment>
<reference evidence="9" key="1">
    <citation type="journal article" date="2019" name="Int. J. Syst. Evol. Microbiol.">
        <title>The Global Catalogue of Microorganisms (GCM) 10K type strain sequencing project: providing services to taxonomists for standard genome sequencing and annotation.</title>
        <authorList>
            <consortium name="The Broad Institute Genomics Platform"/>
            <consortium name="The Broad Institute Genome Sequencing Center for Infectious Disease"/>
            <person name="Wu L."/>
            <person name="Ma J."/>
        </authorList>
    </citation>
    <scope>NUCLEOTIDE SEQUENCE [LARGE SCALE GENOMIC DNA]</scope>
    <source>
        <strain evidence="9">JCM 16702</strain>
    </source>
</reference>
<keyword evidence="3" id="KW-0808">Transferase</keyword>
<dbReference type="InterPro" id="IPR003594">
    <property type="entry name" value="HATPase_dom"/>
</dbReference>
<keyword evidence="8" id="KW-0067">ATP-binding</keyword>
<feature type="region of interest" description="Disordered" evidence="5">
    <location>
        <begin position="472"/>
        <end position="495"/>
    </location>
</feature>
<evidence type="ECO:0000259" key="6">
    <source>
        <dbReference type="PROSITE" id="PS50042"/>
    </source>
</evidence>
<keyword evidence="3" id="KW-0418">Kinase</keyword>
<keyword evidence="8" id="KW-0547">Nucleotide-binding</keyword>
<evidence type="ECO:0000313" key="8">
    <source>
        <dbReference type="EMBL" id="GAA4093045.1"/>
    </source>
</evidence>
<dbReference type="RefSeq" id="WP_344955000.1">
    <property type="nucleotide sequence ID" value="NZ_BAAAZG010000048.1"/>
</dbReference>
<dbReference type="Gene3D" id="3.30.565.10">
    <property type="entry name" value="Histidine kinase-like ATPase, C-terminal domain"/>
    <property type="match status" value="1"/>
</dbReference>
<dbReference type="InterPro" id="IPR014710">
    <property type="entry name" value="RmlC-like_jellyroll"/>
</dbReference>
<dbReference type="PANTHER" id="PTHR43065">
    <property type="entry name" value="SENSOR HISTIDINE KINASE"/>
    <property type="match status" value="1"/>
</dbReference>
<comment type="caution">
    <text evidence="8">The sequence shown here is derived from an EMBL/GenBank/DDBJ whole genome shotgun (WGS) entry which is preliminary data.</text>
</comment>
<dbReference type="PANTHER" id="PTHR43065:SF48">
    <property type="entry name" value="HISTIDINE KINASE"/>
    <property type="match status" value="1"/>
</dbReference>
<dbReference type="InterPro" id="IPR018490">
    <property type="entry name" value="cNMP-bd_dom_sf"/>
</dbReference>
<evidence type="ECO:0000256" key="5">
    <source>
        <dbReference type="SAM" id="MobiDB-lite"/>
    </source>
</evidence>
<evidence type="ECO:0000313" key="9">
    <source>
        <dbReference type="Proteomes" id="UP001500683"/>
    </source>
</evidence>
<feature type="compositionally biased region" description="Acidic residues" evidence="5">
    <location>
        <begin position="478"/>
        <end position="488"/>
    </location>
</feature>
<dbReference type="Pfam" id="PF02518">
    <property type="entry name" value="HATPase_c"/>
    <property type="match status" value="1"/>
</dbReference>
<dbReference type="InterPro" id="IPR004358">
    <property type="entry name" value="Sig_transdc_His_kin-like_C"/>
</dbReference>
<dbReference type="InterPro" id="IPR036890">
    <property type="entry name" value="HATPase_C_sf"/>
</dbReference>
<evidence type="ECO:0000256" key="1">
    <source>
        <dbReference type="ARBA" id="ARBA00000085"/>
    </source>
</evidence>
<evidence type="ECO:0000256" key="3">
    <source>
        <dbReference type="ARBA" id="ARBA00022777"/>
    </source>
</evidence>
<accession>A0ABP7WNK4</accession>
<dbReference type="EMBL" id="BAAAZG010000048">
    <property type="protein sequence ID" value="GAA4093045.1"/>
    <property type="molecule type" value="Genomic_DNA"/>
</dbReference>
<dbReference type="Gene3D" id="1.10.287.130">
    <property type="match status" value="1"/>
</dbReference>
<keyword evidence="9" id="KW-1185">Reference proteome</keyword>
<feature type="domain" description="Cyclic nucleotide-binding" evidence="6">
    <location>
        <begin position="18"/>
        <end position="123"/>
    </location>
</feature>
<dbReference type="SUPFAM" id="SSF51206">
    <property type="entry name" value="cAMP-binding domain-like"/>
    <property type="match status" value="1"/>
</dbReference>
<evidence type="ECO:0000256" key="4">
    <source>
        <dbReference type="ARBA" id="ARBA00023012"/>
    </source>
</evidence>
<sequence length="495" mass="53672">MSDTATKVPPERLRELFLFEGLDDEQLTWLAEYGSARGYARGEVICSEGDPAEFLYVLLDGELVMTNAVRGDQVETTRSDRPGVYGGAVQAYLGDRIDQRYQHTLRAGRPSTVFALPARKFGRSVREWFPMATHLLEGLFFGAKNLRRLVDQRERLAALGTITAGLTHELNNLGVAAARASAELGDRLAGAQQRLAELARAGVDCERLGDLVSLQERLRGQGTGAAAEPGRDPLEVSDAEDELADWLEEHGVDDAWELAPGLVAAGLGVAEIEQVAPVAGEQLPVAARWLAEVLEVTQLQAELADATGRMTALLGSAKQYSQLDRAPYRRVDLRELLKSTLIMLKRKVPPGVRVVKDFAPDLPPVPVYAAELNQVWTNLIVNALDAMEEAGTLSVRTARHGDHALVEIADTGPGIPEENLPRIFTPFFTTKPVGEGTGLGLDISWRIVVDRHGGDIRVESRPGDTRFQVLLPLTEPDSAPDAEPDAEPEPGAPAG</sequence>
<dbReference type="PRINTS" id="PR00344">
    <property type="entry name" value="BCTRLSENSOR"/>
</dbReference>
<dbReference type="PROSITE" id="PS50109">
    <property type="entry name" value="HIS_KIN"/>
    <property type="match status" value="1"/>
</dbReference>
<protein>
    <recommendedName>
        <fullName evidence="2">histidine kinase</fullName>
        <ecNumber evidence="2">2.7.13.3</ecNumber>
    </recommendedName>
</protein>
<evidence type="ECO:0000256" key="2">
    <source>
        <dbReference type="ARBA" id="ARBA00012438"/>
    </source>
</evidence>
<keyword evidence="4" id="KW-0902">Two-component regulatory system</keyword>
<name>A0ABP7WNK4_9ACTN</name>
<organism evidence="8 9">
    <name type="scientific">Actinomadura miaoliensis</name>
    <dbReference type="NCBI Taxonomy" id="430685"/>
    <lineage>
        <taxon>Bacteria</taxon>
        <taxon>Bacillati</taxon>
        <taxon>Actinomycetota</taxon>
        <taxon>Actinomycetes</taxon>
        <taxon>Streptosporangiales</taxon>
        <taxon>Thermomonosporaceae</taxon>
        <taxon>Actinomadura</taxon>
    </lineage>
</organism>
<dbReference type="InterPro" id="IPR018488">
    <property type="entry name" value="cNMP-bd_CS"/>
</dbReference>
<dbReference type="CDD" id="cd00038">
    <property type="entry name" value="CAP_ED"/>
    <property type="match status" value="1"/>
</dbReference>
<dbReference type="EC" id="2.7.13.3" evidence="2"/>
<proteinExistence type="predicted"/>
<dbReference type="Pfam" id="PF00027">
    <property type="entry name" value="cNMP_binding"/>
    <property type="match status" value="1"/>
</dbReference>